<comment type="subunit">
    <text evidence="11">Monomer. Forms a complex with RARG and the SRA1 RNA in the nucleus.</text>
</comment>
<evidence type="ECO:0000256" key="9">
    <source>
        <dbReference type="ARBA" id="ARBA00052184"/>
    </source>
</evidence>
<dbReference type="InterPro" id="IPR020094">
    <property type="entry name" value="TruA/RsuA/RluB/E/F_N"/>
</dbReference>
<evidence type="ECO:0000256" key="1">
    <source>
        <dbReference type="ARBA" id="ARBA00001166"/>
    </source>
</evidence>
<dbReference type="InterPro" id="IPR020097">
    <property type="entry name" value="PsdUridine_synth_TruA_a/b_dom"/>
</dbReference>
<dbReference type="InParanoid" id="A7RII9"/>
<evidence type="ECO:0000256" key="18">
    <source>
        <dbReference type="PIRSR" id="PIRSR001430-1"/>
    </source>
</evidence>
<feature type="non-terminal residue" evidence="21">
    <location>
        <position position="1"/>
    </location>
</feature>
<comment type="subcellular location">
    <subcellularLocation>
        <location evidence="2">Nucleus</location>
    </subcellularLocation>
</comment>
<feature type="active site" description="Nucleophile" evidence="18">
    <location>
        <position position="61"/>
    </location>
</feature>
<dbReference type="InterPro" id="IPR001406">
    <property type="entry name" value="PsdUridine_synth_TruA"/>
</dbReference>
<evidence type="ECO:0000259" key="20">
    <source>
        <dbReference type="Pfam" id="PF01416"/>
    </source>
</evidence>
<proteinExistence type="inferred from homology"/>
<comment type="similarity">
    <text evidence="3">Belongs to the tRNA pseudouridine synthase TruA family.</text>
</comment>
<evidence type="ECO:0000256" key="5">
    <source>
        <dbReference type="ARBA" id="ARBA00022694"/>
    </source>
</evidence>
<keyword evidence="22" id="KW-1185">Reference proteome</keyword>
<dbReference type="Pfam" id="PF01416">
    <property type="entry name" value="PseudoU_synth_1"/>
    <property type="match status" value="1"/>
</dbReference>
<dbReference type="PANTHER" id="PTHR11142:SF4">
    <property type="entry name" value="PSEUDOURIDYLATE SYNTHASE 1 HOMOLOG"/>
    <property type="match status" value="1"/>
</dbReference>
<evidence type="ECO:0000256" key="4">
    <source>
        <dbReference type="ARBA" id="ARBA00022664"/>
    </source>
</evidence>
<dbReference type="FunFam" id="3.30.70.580:FF:000002">
    <property type="entry name" value="tRNA pseudouridine synthase"/>
    <property type="match status" value="1"/>
</dbReference>
<dbReference type="HOGENOM" id="CLU_021971_3_0_1"/>
<dbReference type="EMBL" id="DS469512">
    <property type="protein sequence ID" value="EDO48717.1"/>
    <property type="molecule type" value="Genomic_DNA"/>
</dbReference>
<evidence type="ECO:0000256" key="17">
    <source>
        <dbReference type="ARBA" id="ARBA00081344"/>
    </source>
</evidence>
<comment type="function">
    <text evidence="10">Pseudouridylate synthase that catalyzes pseudouridylation of tRNAs and mRNAs. Acts on positions 27/28 in the anticodon stem and also positions 34 and 36 in the anticodon of an intron containing tRNA. Also catalyzes pseudouridylation of mRNAs: mediates pseudouridylation of mRNAs with the consensus sequence 5'-UGUAG-3'. Acts as a regulator of pre-mRNA splicing by mediating pseudouridylation of pre-mRNAs at locations associated with alternatively spliced regions. Pseudouridylation of pre-mRNAs near splice sites directly regulates mRNA splicing and mRNA 3'-end processing. Involved in regulation of nuclear receptor activity through pseudouridylation of SRA1 mRNA.</text>
</comment>
<dbReference type="NCBIfam" id="TIGR00071">
    <property type="entry name" value="hisT_truA"/>
    <property type="match status" value="1"/>
</dbReference>
<dbReference type="OMA" id="CDARTYT"/>
<dbReference type="GO" id="GO:0031119">
    <property type="term" value="P:tRNA pseudouridine synthesis"/>
    <property type="evidence" value="ECO:0000318"/>
    <property type="project" value="GO_Central"/>
</dbReference>
<dbReference type="PANTHER" id="PTHR11142">
    <property type="entry name" value="PSEUDOURIDYLATE SYNTHASE"/>
    <property type="match status" value="1"/>
</dbReference>
<dbReference type="SUPFAM" id="SSF55120">
    <property type="entry name" value="Pseudouridine synthase"/>
    <property type="match status" value="1"/>
</dbReference>
<evidence type="ECO:0000256" key="11">
    <source>
        <dbReference type="ARBA" id="ARBA00064589"/>
    </source>
</evidence>
<comment type="catalytic activity">
    <reaction evidence="9">
        <text>uridine(38/39/40) in tRNA = pseudouridine(38/39/40) in tRNA</text>
        <dbReference type="Rhea" id="RHEA:22376"/>
        <dbReference type="Rhea" id="RHEA-COMP:10085"/>
        <dbReference type="Rhea" id="RHEA-COMP:10087"/>
        <dbReference type="ChEBI" id="CHEBI:65314"/>
        <dbReference type="ChEBI" id="CHEBI:65315"/>
        <dbReference type="EC" id="5.4.99.12"/>
    </reaction>
</comment>
<dbReference type="STRING" id="45351.A7RII9"/>
<dbReference type="GO" id="GO:0006397">
    <property type="term" value="P:mRNA processing"/>
    <property type="evidence" value="ECO:0007669"/>
    <property type="project" value="UniProtKB-KW"/>
</dbReference>
<name>A7RII9_NEMVE</name>
<evidence type="ECO:0000256" key="19">
    <source>
        <dbReference type="PIRSR" id="PIRSR001430-2"/>
    </source>
</evidence>
<evidence type="ECO:0000256" key="2">
    <source>
        <dbReference type="ARBA" id="ARBA00004123"/>
    </source>
</evidence>
<dbReference type="PhylomeDB" id="A7RII9"/>
<evidence type="ECO:0000256" key="12">
    <source>
        <dbReference type="ARBA" id="ARBA00066509"/>
    </source>
</evidence>
<dbReference type="PIRSF" id="PIRSF001430">
    <property type="entry name" value="tRNA_psdUrid_synth"/>
    <property type="match status" value="1"/>
</dbReference>
<evidence type="ECO:0000313" key="21">
    <source>
        <dbReference type="EMBL" id="EDO48717.1"/>
    </source>
</evidence>
<evidence type="ECO:0000256" key="3">
    <source>
        <dbReference type="ARBA" id="ARBA00009375"/>
    </source>
</evidence>
<keyword evidence="5" id="KW-0819">tRNA processing</keyword>
<dbReference type="GO" id="GO:0160147">
    <property type="term" value="F:tRNA pseudouridine(38-40) synthase activity"/>
    <property type="evidence" value="ECO:0007669"/>
    <property type="project" value="UniProtKB-EC"/>
</dbReference>
<dbReference type="AlphaFoldDB" id="A7RII9"/>
<evidence type="ECO:0000256" key="16">
    <source>
        <dbReference type="ARBA" id="ARBA00080849"/>
    </source>
</evidence>
<dbReference type="CDD" id="cd02568">
    <property type="entry name" value="PseudoU_synth_PUS1_PUS2"/>
    <property type="match status" value="1"/>
</dbReference>
<dbReference type="GO" id="GO:1990481">
    <property type="term" value="P:mRNA pseudouridine synthesis"/>
    <property type="evidence" value="ECO:0000318"/>
    <property type="project" value="GO_Central"/>
</dbReference>
<dbReference type="Gene3D" id="3.30.70.660">
    <property type="entry name" value="Pseudouridine synthase I, catalytic domain, C-terminal subdomain"/>
    <property type="match status" value="1"/>
</dbReference>
<feature type="domain" description="Pseudouridine synthase I TruA alpha/beta" evidence="20">
    <location>
        <begin position="142"/>
        <end position="221"/>
    </location>
</feature>
<protein>
    <recommendedName>
        <fullName evidence="13">Pseudouridylate synthase 1 homolog</fullName>
        <ecNumber evidence="12">5.4.99.12</ecNumber>
    </recommendedName>
    <alternativeName>
        <fullName evidence="14">tRNA pseudouridine synthase 1</fullName>
    </alternativeName>
    <alternativeName>
        <fullName evidence="17">tRNA pseudouridine(38-40) synthase</fullName>
    </alternativeName>
    <alternativeName>
        <fullName evidence="15">tRNA pseudouridylate synthase I</fullName>
    </alternativeName>
    <alternativeName>
        <fullName evidence="16">tRNA-uridine isomerase I</fullName>
    </alternativeName>
</protein>
<dbReference type="InterPro" id="IPR020095">
    <property type="entry name" value="PsdUridine_synth_TruA_C"/>
</dbReference>
<evidence type="ECO:0000313" key="22">
    <source>
        <dbReference type="Proteomes" id="UP000001593"/>
    </source>
</evidence>
<gene>
    <name evidence="21" type="ORF">NEMVEDRAFT_v1g32495</name>
</gene>
<dbReference type="Proteomes" id="UP000001593">
    <property type="component" value="Unassembled WGS sequence"/>
</dbReference>
<evidence type="ECO:0000256" key="10">
    <source>
        <dbReference type="ARBA" id="ARBA00053709"/>
    </source>
</evidence>
<comment type="catalytic activity">
    <reaction evidence="1">
        <text>a uridine in mRNA = a pseudouridine in mRNA</text>
        <dbReference type="Rhea" id="RHEA:56644"/>
        <dbReference type="Rhea" id="RHEA-COMP:14658"/>
        <dbReference type="Rhea" id="RHEA-COMP:14659"/>
        <dbReference type="ChEBI" id="CHEBI:65314"/>
        <dbReference type="ChEBI" id="CHEBI:65315"/>
    </reaction>
</comment>
<evidence type="ECO:0000256" key="6">
    <source>
        <dbReference type="ARBA" id="ARBA00023235"/>
    </source>
</evidence>
<dbReference type="Gene3D" id="3.30.70.580">
    <property type="entry name" value="Pseudouridine synthase I, catalytic domain, N-terminal subdomain"/>
    <property type="match status" value="1"/>
</dbReference>
<sequence length="300" mass="34002">KKKCALLISYCGVGYAGMQINPGVRTIEEQLINALHQAEVITDDAKECLGKMSFQRCARTDKGVSAARQVVSLKISALSSLLPKINSFLPPEIRIFGMIKTTKAFDCKQNCSARTYEYLTPTFAFAKDYVSRTEKIEEINKALSNYKGTKNYHNFTSGKKFEDPSANRYIISFKCGKPFERNGREFVVLTVKGQSFVLHQIRKMIGLVIAVVRGVAPSSTFDLIDIPKAPALGLVLDTVHFDAYNKKFGNDGLHEPLDWQLINEEVYKFKEDFIHKHIIDTETKEHTMMRWLNTLSSHTY</sequence>
<evidence type="ECO:0000256" key="15">
    <source>
        <dbReference type="ARBA" id="ARBA00079087"/>
    </source>
</evidence>
<keyword evidence="7" id="KW-0539">Nucleus</keyword>
<keyword evidence="6" id="KW-0413">Isomerase</keyword>
<accession>A7RII9</accession>
<keyword evidence="4" id="KW-0507">mRNA processing</keyword>
<evidence type="ECO:0000256" key="14">
    <source>
        <dbReference type="ARBA" id="ARBA00075153"/>
    </source>
</evidence>
<comment type="catalytic activity">
    <reaction evidence="8">
        <text>a uridine in tRNA = a pseudouridine in tRNA</text>
        <dbReference type="Rhea" id="RHEA:54572"/>
        <dbReference type="Rhea" id="RHEA-COMP:13339"/>
        <dbReference type="Rhea" id="RHEA-COMP:13934"/>
        <dbReference type="ChEBI" id="CHEBI:65314"/>
        <dbReference type="ChEBI" id="CHEBI:65315"/>
    </reaction>
</comment>
<organism evidence="21 22">
    <name type="scientific">Nematostella vectensis</name>
    <name type="common">Starlet sea anemone</name>
    <dbReference type="NCBI Taxonomy" id="45351"/>
    <lineage>
        <taxon>Eukaryota</taxon>
        <taxon>Metazoa</taxon>
        <taxon>Cnidaria</taxon>
        <taxon>Anthozoa</taxon>
        <taxon>Hexacorallia</taxon>
        <taxon>Actiniaria</taxon>
        <taxon>Edwardsiidae</taxon>
        <taxon>Nematostella</taxon>
    </lineage>
</organism>
<evidence type="ECO:0000256" key="8">
    <source>
        <dbReference type="ARBA" id="ARBA00036943"/>
    </source>
</evidence>
<dbReference type="FunFam" id="3.30.70.660:FF:000002">
    <property type="entry name" value="tRNA pseudouridine synthase"/>
    <property type="match status" value="1"/>
</dbReference>
<dbReference type="InterPro" id="IPR041708">
    <property type="entry name" value="PUS1/PUS2-like"/>
</dbReference>
<evidence type="ECO:0000256" key="7">
    <source>
        <dbReference type="ARBA" id="ARBA00023242"/>
    </source>
</evidence>
<dbReference type="GO" id="GO:0009982">
    <property type="term" value="F:pseudouridine synthase activity"/>
    <property type="evidence" value="ECO:0000318"/>
    <property type="project" value="GO_Central"/>
</dbReference>
<evidence type="ECO:0000256" key="13">
    <source>
        <dbReference type="ARBA" id="ARBA00068582"/>
    </source>
</evidence>
<dbReference type="eggNOG" id="KOG2553">
    <property type="taxonomic scope" value="Eukaryota"/>
</dbReference>
<dbReference type="InterPro" id="IPR020103">
    <property type="entry name" value="PsdUridine_synth_cat_dom_sf"/>
</dbReference>
<feature type="binding site" evidence="19">
    <location>
        <position position="116"/>
    </location>
    <ligand>
        <name>substrate</name>
    </ligand>
</feature>
<dbReference type="GO" id="GO:0003723">
    <property type="term" value="F:RNA binding"/>
    <property type="evidence" value="ECO:0007669"/>
    <property type="project" value="InterPro"/>
</dbReference>
<reference evidence="21 22" key="1">
    <citation type="journal article" date="2007" name="Science">
        <title>Sea anemone genome reveals ancestral eumetazoan gene repertoire and genomic organization.</title>
        <authorList>
            <person name="Putnam N.H."/>
            <person name="Srivastava M."/>
            <person name="Hellsten U."/>
            <person name="Dirks B."/>
            <person name="Chapman J."/>
            <person name="Salamov A."/>
            <person name="Terry A."/>
            <person name="Shapiro H."/>
            <person name="Lindquist E."/>
            <person name="Kapitonov V.V."/>
            <person name="Jurka J."/>
            <person name="Genikhovich G."/>
            <person name="Grigoriev I.V."/>
            <person name="Lucas S.M."/>
            <person name="Steele R.E."/>
            <person name="Finnerty J.R."/>
            <person name="Technau U."/>
            <person name="Martindale M.Q."/>
            <person name="Rokhsar D.S."/>
        </authorList>
    </citation>
    <scope>NUCLEOTIDE SEQUENCE [LARGE SCALE GENOMIC DNA]</scope>
    <source>
        <strain evidence="22">CH2 X CH6</strain>
    </source>
</reference>
<dbReference type="GO" id="GO:0005634">
    <property type="term" value="C:nucleus"/>
    <property type="evidence" value="ECO:0000318"/>
    <property type="project" value="GO_Central"/>
</dbReference>
<dbReference type="EC" id="5.4.99.12" evidence="12"/>
<feature type="non-terminal residue" evidence="21">
    <location>
        <position position="300"/>
    </location>
</feature>